<evidence type="ECO:0000313" key="3">
    <source>
        <dbReference type="EMBL" id="GGJ81105.1"/>
    </source>
</evidence>
<dbReference type="InterPro" id="IPR004378">
    <property type="entry name" value="F420H2_quin_Rdtase"/>
</dbReference>
<reference evidence="3" key="1">
    <citation type="journal article" date="2014" name="Int. J. Syst. Evol. Microbiol.">
        <title>Complete genome sequence of Corynebacterium casei LMG S-19264T (=DSM 44701T), isolated from a smear-ripened cheese.</title>
        <authorList>
            <consortium name="US DOE Joint Genome Institute (JGI-PGF)"/>
            <person name="Walter F."/>
            <person name="Albersmeier A."/>
            <person name="Kalinowski J."/>
            <person name="Ruckert C."/>
        </authorList>
    </citation>
    <scope>NUCLEOTIDE SEQUENCE</scope>
    <source>
        <strain evidence="3">CGMCC 1.8984</strain>
    </source>
</reference>
<keyword evidence="4" id="KW-1185">Reference proteome</keyword>
<dbReference type="Gene3D" id="2.30.110.10">
    <property type="entry name" value="Electron Transport, Fmn-binding Protein, Chain A"/>
    <property type="match status" value="1"/>
</dbReference>
<dbReference type="Pfam" id="PF04075">
    <property type="entry name" value="F420H2_quin_red"/>
    <property type="match status" value="1"/>
</dbReference>
<dbReference type="NCBIfam" id="TIGR00026">
    <property type="entry name" value="hi_GC_TIGR00026"/>
    <property type="match status" value="1"/>
</dbReference>
<dbReference type="GO" id="GO:0016491">
    <property type="term" value="F:oxidoreductase activity"/>
    <property type="evidence" value="ECO:0007669"/>
    <property type="project" value="InterPro"/>
</dbReference>
<comment type="caution">
    <text evidence="3">The sequence shown here is derived from an EMBL/GenBank/DDBJ whole genome shotgun (WGS) entry which is preliminary data.</text>
</comment>
<dbReference type="RefSeq" id="WP_188743236.1">
    <property type="nucleotide sequence ID" value="NZ_BAABFW010000030.1"/>
</dbReference>
<reference evidence="3" key="2">
    <citation type="submission" date="2020-09" db="EMBL/GenBank/DDBJ databases">
        <authorList>
            <person name="Sun Q."/>
            <person name="Zhou Y."/>
        </authorList>
    </citation>
    <scope>NUCLEOTIDE SEQUENCE</scope>
    <source>
        <strain evidence="3">CGMCC 1.8984</strain>
    </source>
</reference>
<evidence type="ECO:0000256" key="1">
    <source>
        <dbReference type="ARBA" id="ARBA00008710"/>
    </source>
</evidence>
<comment type="catalytic activity">
    <reaction evidence="2">
        <text>oxidized coenzyme F420-(gamma-L-Glu)(n) + a quinol + H(+) = reduced coenzyme F420-(gamma-L-Glu)(n) + a quinone</text>
        <dbReference type="Rhea" id="RHEA:39663"/>
        <dbReference type="Rhea" id="RHEA-COMP:12939"/>
        <dbReference type="Rhea" id="RHEA-COMP:14378"/>
        <dbReference type="ChEBI" id="CHEBI:15378"/>
        <dbReference type="ChEBI" id="CHEBI:24646"/>
        <dbReference type="ChEBI" id="CHEBI:132124"/>
        <dbReference type="ChEBI" id="CHEBI:133980"/>
        <dbReference type="ChEBI" id="CHEBI:139511"/>
    </reaction>
</comment>
<dbReference type="PANTHER" id="PTHR39428:SF3">
    <property type="entry name" value="DEAZAFLAVIN-DEPENDENT NITROREDUCTASE"/>
    <property type="match status" value="1"/>
</dbReference>
<dbReference type="PANTHER" id="PTHR39428">
    <property type="entry name" value="F420H(2)-DEPENDENT QUINONE REDUCTASE RV1261C"/>
    <property type="match status" value="1"/>
</dbReference>
<name>A0A917PJQ0_9MICO</name>
<dbReference type="GO" id="GO:0070967">
    <property type="term" value="F:coenzyme F420 binding"/>
    <property type="evidence" value="ECO:0007669"/>
    <property type="project" value="TreeGrafter"/>
</dbReference>
<gene>
    <name evidence="3" type="ORF">GCM10011372_19360</name>
</gene>
<protein>
    <submittedName>
        <fullName evidence="3">F420H(2)-dependent quinone reductase</fullName>
    </submittedName>
</protein>
<comment type="similarity">
    <text evidence="1">Belongs to the F420H(2)-dependent quinone reductase family.</text>
</comment>
<dbReference type="InterPro" id="IPR012349">
    <property type="entry name" value="Split_barrel_FMN-bd"/>
</dbReference>
<sequence>MPLVGEYEPSISEWARVQAETFEASNGDEANTLRGRPIIVMTSKGAKTGKLRKTALMRVEHDGQYAVVASRGGSPAHPTWYWNLKKHSHVELQDGAEKHDYEARELEGEERGIWWRRANETWPSYDEYQTKTGRQIPVFLLTRISF</sequence>
<evidence type="ECO:0000256" key="2">
    <source>
        <dbReference type="ARBA" id="ARBA00049106"/>
    </source>
</evidence>
<dbReference type="GO" id="GO:0005886">
    <property type="term" value="C:plasma membrane"/>
    <property type="evidence" value="ECO:0007669"/>
    <property type="project" value="TreeGrafter"/>
</dbReference>
<dbReference type="EMBL" id="BMMD01000010">
    <property type="protein sequence ID" value="GGJ81105.1"/>
    <property type="molecule type" value="Genomic_DNA"/>
</dbReference>
<proteinExistence type="inferred from homology"/>
<dbReference type="Proteomes" id="UP000636956">
    <property type="component" value="Unassembled WGS sequence"/>
</dbReference>
<evidence type="ECO:0000313" key="4">
    <source>
        <dbReference type="Proteomes" id="UP000636956"/>
    </source>
</evidence>
<accession>A0A917PJQ0</accession>
<organism evidence="3 4">
    <name type="scientific">Agromyces bauzanensis</name>
    <dbReference type="NCBI Taxonomy" id="1308924"/>
    <lineage>
        <taxon>Bacteria</taxon>
        <taxon>Bacillati</taxon>
        <taxon>Actinomycetota</taxon>
        <taxon>Actinomycetes</taxon>
        <taxon>Micrococcales</taxon>
        <taxon>Microbacteriaceae</taxon>
        <taxon>Agromyces</taxon>
    </lineage>
</organism>
<dbReference type="AlphaFoldDB" id="A0A917PJQ0"/>